<feature type="region of interest" description="Disordered" evidence="1">
    <location>
        <begin position="86"/>
        <end position="109"/>
    </location>
</feature>
<dbReference type="Proteomes" id="UP001163046">
    <property type="component" value="Unassembled WGS sequence"/>
</dbReference>
<feature type="non-terminal residue" evidence="2">
    <location>
        <position position="127"/>
    </location>
</feature>
<evidence type="ECO:0000313" key="2">
    <source>
        <dbReference type="EMBL" id="KAJ7381661.1"/>
    </source>
</evidence>
<evidence type="ECO:0000313" key="3">
    <source>
        <dbReference type="Proteomes" id="UP001163046"/>
    </source>
</evidence>
<comment type="caution">
    <text evidence="2">The sequence shown here is derived from an EMBL/GenBank/DDBJ whole genome shotgun (WGS) entry which is preliminary data.</text>
</comment>
<dbReference type="AlphaFoldDB" id="A0A9W9ZH62"/>
<organism evidence="2 3">
    <name type="scientific">Desmophyllum pertusum</name>
    <dbReference type="NCBI Taxonomy" id="174260"/>
    <lineage>
        <taxon>Eukaryota</taxon>
        <taxon>Metazoa</taxon>
        <taxon>Cnidaria</taxon>
        <taxon>Anthozoa</taxon>
        <taxon>Hexacorallia</taxon>
        <taxon>Scleractinia</taxon>
        <taxon>Caryophylliina</taxon>
        <taxon>Caryophylliidae</taxon>
        <taxon>Desmophyllum</taxon>
    </lineage>
</organism>
<dbReference type="EMBL" id="MU826115">
    <property type="protein sequence ID" value="KAJ7381661.1"/>
    <property type="molecule type" value="Genomic_DNA"/>
</dbReference>
<reference evidence="2" key="1">
    <citation type="submission" date="2023-01" db="EMBL/GenBank/DDBJ databases">
        <title>Genome assembly of the deep-sea coral Lophelia pertusa.</title>
        <authorList>
            <person name="Herrera S."/>
            <person name="Cordes E."/>
        </authorList>
    </citation>
    <scope>NUCLEOTIDE SEQUENCE</scope>
    <source>
        <strain evidence="2">USNM1676648</strain>
        <tissue evidence="2">Polyp</tissue>
    </source>
</reference>
<name>A0A9W9ZH62_9CNID</name>
<feature type="compositionally biased region" description="Polar residues" evidence="1">
    <location>
        <begin position="97"/>
        <end position="109"/>
    </location>
</feature>
<accession>A0A9W9ZH62</accession>
<protein>
    <submittedName>
        <fullName evidence="2">Uncharacterized protein</fullName>
    </submittedName>
</protein>
<evidence type="ECO:0000256" key="1">
    <source>
        <dbReference type="SAM" id="MobiDB-lite"/>
    </source>
</evidence>
<proteinExistence type="predicted"/>
<gene>
    <name evidence="2" type="ORF">OS493_039804</name>
</gene>
<sequence>NAGPAAQDLVKGEVFYDKQKKPNIISGLRNQPKYDGGSAVSHYIVEHKTVNDRMEHRTSKSTVNKDRVFISSGNIENLHSPAREAVNSMPKDEKTLARSNKSRSSTTYCGSLGVTSSHVGNVAAALA</sequence>
<keyword evidence="3" id="KW-1185">Reference proteome</keyword>